<feature type="domain" description="C2H2-type" evidence="7">
    <location>
        <begin position="290"/>
        <end position="317"/>
    </location>
</feature>
<feature type="domain" description="C2H2-type" evidence="7">
    <location>
        <begin position="262"/>
        <end position="289"/>
    </location>
</feature>
<protein>
    <recommendedName>
        <fullName evidence="7">C2H2-type domain-containing protein</fullName>
    </recommendedName>
</protein>
<feature type="compositionally biased region" description="Basic and acidic residues" evidence="6">
    <location>
        <begin position="112"/>
        <end position="136"/>
    </location>
</feature>
<name>A0A9P0CLN5_9CUCU</name>
<dbReference type="FunFam" id="3.30.160.60:FF:000446">
    <property type="entry name" value="Zinc finger protein"/>
    <property type="match status" value="2"/>
</dbReference>
<dbReference type="OrthoDB" id="8922241at2759"/>
<dbReference type="InterPro" id="IPR036236">
    <property type="entry name" value="Znf_C2H2_sf"/>
</dbReference>
<dbReference type="AlphaFoldDB" id="A0A9P0CLN5"/>
<evidence type="ECO:0000256" key="5">
    <source>
        <dbReference type="PROSITE-ProRule" id="PRU00042"/>
    </source>
</evidence>
<dbReference type="Gene3D" id="3.30.160.60">
    <property type="entry name" value="Classic Zinc Finger"/>
    <property type="match status" value="5"/>
</dbReference>
<evidence type="ECO:0000256" key="4">
    <source>
        <dbReference type="ARBA" id="ARBA00022833"/>
    </source>
</evidence>
<keyword evidence="3 5" id="KW-0863">Zinc-finger</keyword>
<feature type="domain" description="C2H2-type" evidence="7">
    <location>
        <begin position="378"/>
        <end position="406"/>
    </location>
</feature>
<accession>A0A9P0CLN5</accession>
<keyword evidence="2" id="KW-0677">Repeat</keyword>
<evidence type="ECO:0000313" key="8">
    <source>
        <dbReference type="EMBL" id="CAH1102388.1"/>
    </source>
</evidence>
<dbReference type="PROSITE" id="PS00028">
    <property type="entry name" value="ZINC_FINGER_C2H2_1"/>
    <property type="match status" value="7"/>
</dbReference>
<evidence type="ECO:0000256" key="1">
    <source>
        <dbReference type="ARBA" id="ARBA00022723"/>
    </source>
</evidence>
<keyword evidence="9" id="KW-1185">Reference proteome</keyword>
<keyword evidence="1" id="KW-0479">Metal-binding</keyword>
<feature type="domain" description="C2H2-type" evidence="7">
    <location>
        <begin position="168"/>
        <end position="191"/>
    </location>
</feature>
<dbReference type="SMART" id="SM00355">
    <property type="entry name" value="ZnF_C2H2"/>
    <property type="match status" value="8"/>
</dbReference>
<dbReference type="Pfam" id="PF12874">
    <property type="entry name" value="zf-met"/>
    <property type="match status" value="1"/>
</dbReference>
<dbReference type="Pfam" id="PF00096">
    <property type="entry name" value="zf-C2H2"/>
    <property type="match status" value="5"/>
</dbReference>
<feature type="domain" description="C2H2-type" evidence="7">
    <location>
        <begin position="318"/>
        <end position="346"/>
    </location>
</feature>
<dbReference type="SUPFAM" id="SSF57667">
    <property type="entry name" value="beta-beta-alpha zinc fingers"/>
    <property type="match status" value="3"/>
</dbReference>
<evidence type="ECO:0000256" key="2">
    <source>
        <dbReference type="ARBA" id="ARBA00022737"/>
    </source>
</evidence>
<proteinExistence type="predicted"/>
<evidence type="ECO:0000259" key="7">
    <source>
        <dbReference type="PROSITE" id="PS50157"/>
    </source>
</evidence>
<keyword evidence="4" id="KW-0862">Zinc</keyword>
<dbReference type="EMBL" id="OV651825">
    <property type="protein sequence ID" value="CAH1102388.1"/>
    <property type="molecule type" value="Genomic_DNA"/>
</dbReference>
<feature type="domain" description="C2H2-type" evidence="7">
    <location>
        <begin position="408"/>
        <end position="431"/>
    </location>
</feature>
<gene>
    <name evidence="8" type="ORF">PSYICH_LOCUS4066</name>
</gene>
<dbReference type="PANTHER" id="PTHR24379:SF121">
    <property type="entry name" value="C2H2-TYPE DOMAIN-CONTAINING PROTEIN"/>
    <property type="match status" value="1"/>
</dbReference>
<evidence type="ECO:0000256" key="3">
    <source>
        <dbReference type="ARBA" id="ARBA00022771"/>
    </source>
</evidence>
<dbReference type="GO" id="GO:0005634">
    <property type="term" value="C:nucleus"/>
    <property type="evidence" value="ECO:0007669"/>
    <property type="project" value="UniProtKB-ARBA"/>
</dbReference>
<evidence type="ECO:0000256" key="6">
    <source>
        <dbReference type="SAM" id="MobiDB-lite"/>
    </source>
</evidence>
<dbReference type="Proteomes" id="UP001153636">
    <property type="component" value="Chromosome 13"/>
</dbReference>
<sequence>MTNLCSICFRNQEDILMNPLFEPFFEGISLLEILNSTSVLKLKENNCVSTKICQDCTQVIINFRNLITNYKERENSLHSNNSDINKKEDVFFLDEQDYDNYVECETESYRESEEYVEEHITNPDKTESEWTTKEESPEIPEMLPDLKIEAKAKVFDEFGNEEISSRKYTCEECGDSFLYKVGFSSHMVQKHGKYIENHQYDQYSTEITVKLPPASTEINFIRKQIPKKSIKLEGNNRICQICKEMLPSIEELKEHYNGHKTHICEHCGAAFIKNSYLRDHLLVHTSVKRYTCDICGKKFKYRNGLAVHRNIHVNFRGFMCDTCGQGFNAKSTLKTHMKLKHSDERNWPCPECDLTFKVKSWLDKHYSRKHTLNRTKDFVCNICGIAYLNKTTLTRHITEKHTGTPVRHYCTVCEKSYSMKTKLNIHMQKKHNIILNNSTSQLLL</sequence>
<dbReference type="PROSITE" id="PS50157">
    <property type="entry name" value="ZINC_FINGER_C2H2_2"/>
    <property type="match status" value="7"/>
</dbReference>
<feature type="region of interest" description="Disordered" evidence="6">
    <location>
        <begin position="112"/>
        <end position="138"/>
    </location>
</feature>
<organism evidence="8 9">
    <name type="scientific">Psylliodes chrysocephalus</name>
    <dbReference type="NCBI Taxonomy" id="3402493"/>
    <lineage>
        <taxon>Eukaryota</taxon>
        <taxon>Metazoa</taxon>
        <taxon>Ecdysozoa</taxon>
        <taxon>Arthropoda</taxon>
        <taxon>Hexapoda</taxon>
        <taxon>Insecta</taxon>
        <taxon>Pterygota</taxon>
        <taxon>Neoptera</taxon>
        <taxon>Endopterygota</taxon>
        <taxon>Coleoptera</taxon>
        <taxon>Polyphaga</taxon>
        <taxon>Cucujiformia</taxon>
        <taxon>Chrysomeloidea</taxon>
        <taxon>Chrysomelidae</taxon>
        <taxon>Galerucinae</taxon>
        <taxon>Alticini</taxon>
        <taxon>Psylliodes</taxon>
    </lineage>
</organism>
<dbReference type="PANTHER" id="PTHR24379">
    <property type="entry name" value="KRAB AND ZINC FINGER DOMAIN-CONTAINING"/>
    <property type="match status" value="1"/>
</dbReference>
<dbReference type="InterPro" id="IPR013087">
    <property type="entry name" value="Znf_C2H2_type"/>
</dbReference>
<reference evidence="8" key="1">
    <citation type="submission" date="2022-01" db="EMBL/GenBank/DDBJ databases">
        <authorList>
            <person name="King R."/>
        </authorList>
    </citation>
    <scope>NUCLEOTIDE SEQUENCE</scope>
</reference>
<dbReference type="GO" id="GO:0008270">
    <property type="term" value="F:zinc ion binding"/>
    <property type="evidence" value="ECO:0007669"/>
    <property type="project" value="UniProtKB-KW"/>
</dbReference>
<evidence type="ECO:0000313" key="9">
    <source>
        <dbReference type="Proteomes" id="UP001153636"/>
    </source>
</evidence>
<dbReference type="FunFam" id="3.30.160.60:FF:000624">
    <property type="entry name" value="zinc finger protein 697"/>
    <property type="match status" value="1"/>
</dbReference>
<feature type="domain" description="C2H2-type" evidence="7">
    <location>
        <begin position="347"/>
        <end position="375"/>
    </location>
</feature>